<accession>A0A645AXR9</accession>
<proteinExistence type="predicted"/>
<evidence type="ECO:0000256" key="1">
    <source>
        <dbReference type="ARBA" id="ARBA00022723"/>
    </source>
</evidence>
<dbReference type="InterPro" id="IPR051804">
    <property type="entry name" value="Carb_Metab_Reg_Kinase/Isom"/>
</dbReference>
<keyword evidence="2" id="KW-0862">Zinc</keyword>
<dbReference type="PANTHER" id="PTHR42742">
    <property type="entry name" value="TRANSCRIPTIONAL REPRESSOR MPRA"/>
    <property type="match status" value="1"/>
</dbReference>
<dbReference type="AlphaFoldDB" id="A0A645AXR9"/>
<evidence type="ECO:0000313" key="3">
    <source>
        <dbReference type="EMBL" id="MPM57909.1"/>
    </source>
</evidence>
<dbReference type="SUPFAM" id="SSF51182">
    <property type="entry name" value="RmlC-like cupins"/>
    <property type="match status" value="1"/>
</dbReference>
<gene>
    <name evidence="3" type="ORF">SDC9_104738</name>
</gene>
<dbReference type="PANTHER" id="PTHR42742:SF3">
    <property type="entry name" value="FRUCTOKINASE"/>
    <property type="match status" value="1"/>
</dbReference>
<dbReference type="Gene3D" id="2.60.120.10">
    <property type="entry name" value="Jelly Rolls"/>
    <property type="match status" value="1"/>
</dbReference>
<name>A0A645AXR9_9ZZZZ</name>
<evidence type="ECO:0000256" key="2">
    <source>
        <dbReference type="ARBA" id="ARBA00022833"/>
    </source>
</evidence>
<comment type="caution">
    <text evidence="3">The sequence shown here is derived from an EMBL/GenBank/DDBJ whole genome shotgun (WGS) entry which is preliminary data.</text>
</comment>
<dbReference type="GO" id="GO:0046872">
    <property type="term" value="F:metal ion binding"/>
    <property type="evidence" value="ECO:0007669"/>
    <property type="project" value="UniProtKB-KW"/>
</dbReference>
<protein>
    <recommendedName>
        <fullName evidence="4">Mannose-6-phosphate isomerase</fullName>
    </recommendedName>
</protein>
<keyword evidence="1" id="KW-0479">Metal-binding</keyword>
<sequence>MGGGSLSLQVHPDTKYFQEHFAMPFTQDESYYFLDCAPENTFMYLGLTDECNREEMERDLKLAEQGEIIFPAEKYSNKIPVKKHEHYHIPAGTVHCSGENTMVLEISSAPCIFTFKLWDWGRTGMDGQPRPINIDRGMEVIQWDKKKEWMEKECAFKPILLAQGEGWREERTGLQQYEFIETRRYWQSVKTTHRTNNETQVLNLIDGREALLESPTGQFEPYIMHFAETVVIPALISEYTITPHGESEGQEIAVMKAYIRF</sequence>
<evidence type="ECO:0008006" key="4">
    <source>
        <dbReference type="Google" id="ProtNLM"/>
    </source>
</evidence>
<dbReference type="CDD" id="cd07010">
    <property type="entry name" value="cupin_PMI_type_I_N_bac"/>
    <property type="match status" value="1"/>
</dbReference>
<reference evidence="3" key="1">
    <citation type="submission" date="2019-08" db="EMBL/GenBank/DDBJ databases">
        <authorList>
            <person name="Kucharzyk K."/>
            <person name="Murdoch R.W."/>
            <person name="Higgins S."/>
            <person name="Loffler F."/>
        </authorList>
    </citation>
    <scope>NUCLEOTIDE SEQUENCE</scope>
</reference>
<dbReference type="InterPro" id="IPR011051">
    <property type="entry name" value="RmlC_Cupin_sf"/>
</dbReference>
<dbReference type="EMBL" id="VSSQ01016504">
    <property type="protein sequence ID" value="MPM57909.1"/>
    <property type="molecule type" value="Genomic_DNA"/>
</dbReference>
<organism evidence="3">
    <name type="scientific">bioreactor metagenome</name>
    <dbReference type="NCBI Taxonomy" id="1076179"/>
    <lineage>
        <taxon>unclassified sequences</taxon>
        <taxon>metagenomes</taxon>
        <taxon>ecological metagenomes</taxon>
    </lineage>
</organism>
<dbReference type="InterPro" id="IPR014710">
    <property type="entry name" value="RmlC-like_jellyroll"/>
</dbReference>